<evidence type="ECO:0000313" key="2">
    <source>
        <dbReference type="Proteomes" id="UP000654367"/>
    </source>
</evidence>
<dbReference type="Proteomes" id="UP000654367">
    <property type="component" value="Unassembled WGS sequence"/>
</dbReference>
<keyword evidence="2" id="KW-1185">Reference proteome</keyword>
<dbReference type="RefSeq" id="WP_188917855.1">
    <property type="nucleotide sequence ID" value="NZ_BMQV01000006.1"/>
</dbReference>
<proteinExistence type="predicted"/>
<accession>A0ABQ2Q3J7</accession>
<dbReference type="EMBL" id="BMQV01000006">
    <property type="protein sequence ID" value="GGP44977.1"/>
    <property type="molecule type" value="Genomic_DNA"/>
</dbReference>
<evidence type="ECO:0000313" key="1">
    <source>
        <dbReference type="EMBL" id="GGP44977.1"/>
    </source>
</evidence>
<organism evidence="1 2">
    <name type="scientific">Shewanella saliphila</name>
    <dbReference type="NCBI Taxonomy" id="2282698"/>
    <lineage>
        <taxon>Bacteria</taxon>
        <taxon>Pseudomonadati</taxon>
        <taxon>Pseudomonadota</taxon>
        <taxon>Gammaproteobacteria</taxon>
        <taxon>Alteromonadales</taxon>
        <taxon>Shewanellaceae</taxon>
        <taxon>Shewanella</taxon>
    </lineage>
</organism>
<comment type="caution">
    <text evidence="1">The sequence shown here is derived from an EMBL/GenBank/DDBJ whole genome shotgun (WGS) entry which is preliminary data.</text>
</comment>
<gene>
    <name evidence="1" type="ORF">GCM10009409_09690</name>
</gene>
<reference evidence="2" key="1">
    <citation type="journal article" date="2019" name="Int. J. Syst. Evol. Microbiol.">
        <title>The Global Catalogue of Microorganisms (GCM) 10K type strain sequencing project: providing services to taxonomists for standard genome sequencing and annotation.</title>
        <authorList>
            <consortium name="The Broad Institute Genomics Platform"/>
            <consortium name="The Broad Institute Genome Sequencing Center for Infectious Disease"/>
            <person name="Wu L."/>
            <person name="Ma J."/>
        </authorList>
    </citation>
    <scope>NUCLEOTIDE SEQUENCE [LARGE SCALE GENOMIC DNA]</scope>
    <source>
        <strain evidence="2">JCM 32304</strain>
    </source>
</reference>
<protein>
    <submittedName>
        <fullName evidence="1">Uncharacterized protein</fullName>
    </submittedName>
</protein>
<name>A0ABQ2Q3J7_9GAMM</name>
<sequence>MFEFKGNRNYLHGTDFYLFTVEYAKQNLPQGTRISQLSFRKLAKRQCELKSQKPNTGTIVATGKFNLIDSTTIPFWWVEGNSVVERRYEFDEDKLVTVAQTTLSPATISMHKPTGNYTCIEVLVALTKKMHNQIAKPNKGKWLFGQLNLTRNLPIEYEKAEIRLQSMLHGQFSVSEVWLDGIFIGQIRFIVEGK</sequence>